<organism evidence="2 3">
    <name type="scientific">Botrytis tulipae</name>
    <dbReference type="NCBI Taxonomy" id="87230"/>
    <lineage>
        <taxon>Eukaryota</taxon>
        <taxon>Fungi</taxon>
        <taxon>Dikarya</taxon>
        <taxon>Ascomycota</taxon>
        <taxon>Pezizomycotina</taxon>
        <taxon>Leotiomycetes</taxon>
        <taxon>Helotiales</taxon>
        <taxon>Sclerotiniaceae</taxon>
        <taxon>Botrytis</taxon>
    </lineage>
</organism>
<reference evidence="2 3" key="1">
    <citation type="submission" date="2017-12" db="EMBL/GenBank/DDBJ databases">
        <title>Comparative genomics of Botrytis spp.</title>
        <authorList>
            <person name="Valero-Jimenez C.A."/>
            <person name="Tapia P."/>
            <person name="Veloso J."/>
            <person name="Silva-Moreno E."/>
            <person name="Staats M."/>
            <person name="Valdes J.H."/>
            <person name="Van Kan J.A.L."/>
        </authorList>
    </citation>
    <scope>NUCLEOTIDE SEQUENCE [LARGE SCALE GENOMIC DNA]</scope>
    <source>
        <strain evidence="2 3">Bt9001</strain>
    </source>
</reference>
<dbReference type="EMBL" id="PQXH01000257">
    <property type="protein sequence ID" value="TGO07651.1"/>
    <property type="molecule type" value="Genomic_DNA"/>
</dbReference>
<dbReference type="AlphaFoldDB" id="A0A4Z1EE66"/>
<feature type="region of interest" description="Disordered" evidence="1">
    <location>
        <begin position="1"/>
        <end position="38"/>
    </location>
</feature>
<sequence length="89" mass="9931">MPVDSFCDTNQTARQKRSPRTQDLTMSSNSKQPSPKKVMTTASQTIVARQSVSRVQNLSRVVDILTLPHSGWVPDPILEIGRFHASRLV</sequence>
<comment type="caution">
    <text evidence="2">The sequence shown here is derived from an EMBL/GenBank/DDBJ whole genome shotgun (WGS) entry which is preliminary data.</text>
</comment>
<evidence type="ECO:0000313" key="2">
    <source>
        <dbReference type="EMBL" id="TGO07651.1"/>
    </source>
</evidence>
<feature type="compositionally biased region" description="Polar residues" evidence="1">
    <location>
        <begin position="21"/>
        <end position="33"/>
    </location>
</feature>
<dbReference type="Proteomes" id="UP000297777">
    <property type="component" value="Unassembled WGS sequence"/>
</dbReference>
<evidence type="ECO:0000313" key="3">
    <source>
        <dbReference type="Proteomes" id="UP000297777"/>
    </source>
</evidence>
<protein>
    <submittedName>
        <fullName evidence="2">Uncharacterized protein</fullName>
    </submittedName>
</protein>
<gene>
    <name evidence="2" type="ORF">BTUL_0257g00120</name>
</gene>
<keyword evidence="3" id="KW-1185">Reference proteome</keyword>
<accession>A0A4Z1EE66</accession>
<proteinExistence type="predicted"/>
<name>A0A4Z1EE66_9HELO</name>
<evidence type="ECO:0000256" key="1">
    <source>
        <dbReference type="SAM" id="MobiDB-lite"/>
    </source>
</evidence>
<dbReference type="OrthoDB" id="10331707at2759"/>